<dbReference type="GO" id="GO:0046655">
    <property type="term" value="P:folic acid metabolic process"/>
    <property type="evidence" value="ECO:0007669"/>
    <property type="project" value="TreeGrafter"/>
</dbReference>
<comment type="function">
    <text evidence="7 8">Key enzyme in folate metabolism. Catalyzes an essential reaction for de novo glycine and purine synthesis, and for DNA precursor synthesis.</text>
</comment>
<evidence type="ECO:0000256" key="1">
    <source>
        <dbReference type="ARBA" id="ARBA00004903"/>
    </source>
</evidence>
<dbReference type="PATRIC" id="fig|762967.3.peg.208"/>
<comment type="similarity">
    <text evidence="2 8">Belongs to the dihydrofolate reductase family.</text>
</comment>
<keyword evidence="5 8" id="KW-0521">NADP</keyword>
<dbReference type="HOGENOM" id="CLU_043966_5_1_4"/>
<dbReference type="FunFam" id="3.40.430.10:FF:000001">
    <property type="entry name" value="Dihydrofolate reductase"/>
    <property type="match status" value="1"/>
</dbReference>
<dbReference type="UniPathway" id="UPA00077">
    <property type="reaction ID" value="UER00158"/>
</dbReference>
<dbReference type="InterPro" id="IPR024072">
    <property type="entry name" value="DHFR-like_dom_sf"/>
</dbReference>
<dbReference type="CDD" id="cd00209">
    <property type="entry name" value="DHFR"/>
    <property type="match status" value="1"/>
</dbReference>
<dbReference type="Gene3D" id="3.40.430.10">
    <property type="entry name" value="Dihydrofolate Reductase, subunit A"/>
    <property type="match status" value="1"/>
</dbReference>
<evidence type="ECO:0000256" key="2">
    <source>
        <dbReference type="ARBA" id="ARBA00009539"/>
    </source>
</evidence>
<dbReference type="PIRSF" id="PIRSF000194">
    <property type="entry name" value="DHFR"/>
    <property type="match status" value="1"/>
</dbReference>
<keyword evidence="4 8" id="KW-0554">One-carbon metabolism</keyword>
<gene>
    <name evidence="10" type="ORF">HMPREF9440_00250</name>
</gene>
<keyword evidence="6 8" id="KW-0560">Oxidoreductase</keyword>
<dbReference type="GO" id="GO:0006730">
    <property type="term" value="P:one-carbon metabolic process"/>
    <property type="evidence" value="ECO:0007669"/>
    <property type="project" value="UniProtKB-KW"/>
</dbReference>
<sequence length="161" mass="18169">MLQLIVARARNGVIGGENRMLWHVPEDFRFFKSTTMGSPVVMGRKTRESIGRALPGRRNIAVSRRADWHPDGTEVFPTLAAALAAASDGAENVFVIGGGEIYRQSLPQVERAYVTVIDEDFEGDTVFPDLPEAEWTMTVLDRLEPTETRPFAVEFRRYDRR</sequence>
<evidence type="ECO:0000256" key="7">
    <source>
        <dbReference type="ARBA" id="ARBA00025067"/>
    </source>
</evidence>
<dbReference type="AlphaFoldDB" id="H3KC00"/>
<evidence type="ECO:0000256" key="8">
    <source>
        <dbReference type="PIRNR" id="PIRNR000194"/>
    </source>
</evidence>
<feature type="domain" description="DHFR" evidence="9">
    <location>
        <begin position="1"/>
        <end position="160"/>
    </location>
</feature>
<dbReference type="PANTHER" id="PTHR48069:SF3">
    <property type="entry name" value="DIHYDROFOLATE REDUCTASE"/>
    <property type="match status" value="1"/>
</dbReference>
<evidence type="ECO:0000259" key="9">
    <source>
        <dbReference type="PROSITE" id="PS51330"/>
    </source>
</evidence>
<dbReference type="GO" id="GO:0004146">
    <property type="term" value="F:dihydrofolate reductase activity"/>
    <property type="evidence" value="ECO:0007669"/>
    <property type="project" value="UniProtKB-EC"/>
</dbReference>
<comment type="pathway">
    <text evidence="1 8">Cofactor biosynthesis; tetrahydrofolate biosynthesis; 5,6,7,8-tetrahydrofolate from 7,8-dihydrofolate: step 1/1.</text>
</comment>
<dbReference type="OrthoDB" id="9804315at2"/>
<dbReference type="EC" id="1.5.1.3" evidence="3 8"/>
<accession>H3KC00</accession>
<organism evidence="10 11">
    <name type="scientific">Sutterella parvirubra YIT 11816</name>
    <dbReference type="NCBI Taxonomy" id="762967"/>
    <lineage>
        <taxon>Bacteria</taxon>
        <taxon>Pseudomonadati</taxon>
        <taxon>Pseudomonadota</taxon>
        <taxon>Betaproteobacteria</taxon>
        <taxon>Burkholderiales</taxon>
        <taxon>Sutterellaceae</taxon>
        <taxon>Sutterella</taxon>
    </lineage>
</organism>
<dbReference type="SUPFAM" id="SSF53597">
    <property type="entry name" value="Dihydrofolate reductase-like"/>
    <property type="match status" value="1"/>
</dbReference>
<dbReference type="Pfam" id="PF00186">
    <property type="entry name" value="DHFR_1"/>
    <property type="match status" value="1"/>
</dbReference>
<reference evidence="10 11" key="1">
    <citation type="submission" date="2011-11" db="EMBL/GenBank/DDBJ databases">
        <authorList>
            <person name="Weinstock G."/>
            <person name="Sodergren E."/>
            <person name="Clifton S."/>
            <person name="Fulton L."/>
            <person name="Fulton B."/>
            <person name="Courtney L."/>
            <person name="Fronick C."/>
            <person name="Harrison M."/>
            <person name="Strong C."/>
            <person name="Farmer C."/>
            <person name="Delahaunty K."/>
            <person name="Markovic C."/>
            <person name="Hall O."/>
            <person name="Minx P."/>
            <person name="Tomlinson C."/>
            <person name="Mitreva M."/>
            <person name="Hou S."/>
            <person name="Chen J."/>
            <person name="Wollam A."/>
            <person name="Pepin K.H."/>
            <person name="Johnson M."/>
            <person name="Bhonagiri V."/>
            <person name="Zhang X."/>
            <person name="Suruliraj S."/>
            <person name="Warren W."/>
            <person name="Chinwalla A."/>
            <person name="Mardis E.R."/>
            <person name="Wilson R.K."/>
        </authorList>
    </citation>
    <scope>NUCLEOTIDE SEQUENCE [LARGE SCALE GENOMIC DNA]</scope>
    <source>
        <strain evidence="10 11">YIT 11816</strain>
    </source>
</reference>
<dbReference type="PANTHER" id="PTHR48069">
    <property type="entry name" value="DIHYDROFOLATE REDUCTASE"/>
    <property type="match status" value="1"/>
</dbReference>
<evidence type="ECO:0000313" key="11">
    <source>
        <dbReference type="Proteomes" id="UP000004956"/>
    </source>
</evidence>
<dbReference type="InterPro" id="IPR012259">
    <property type="entry name" value="DHFR"/>
</dbReference>
<proteinExistence type="inferred from homology"/>
<dbReference type="Proteomes" id="UP000004956">
    <property type="component" value="Unassembled WGS sequence"/>
</dbReference>
<dbReference type="InterPro" id="IPR001796">
    <property type="entry name" value="DHFR_dom"/>
</dbReference>
<evidence type="ECO:0000256" key="4">
    <source>
        <dbReference type="ARBA" id="ARBA00022563"/>
    </source>
</evidence>
<dbReference type="PRINTS" id="PR00070">
    <property type="entry name" value="DHFR"/>
</dbReference>
<dbReference type="STRING" id="762967.HMPREF9440_00250"/>
<dbReference type="GO" id="GO:0046654">
    <property type="term" value="P:tetrahydrofolate biosynthetic process"/>
    <property type="evidence" value="ECO:0007669"/>
    <property type="project" value="UniProtKB-UniPathway"/>
</dbReference>
<evidence type="ECO:0000256" key="6">
    <source>
        <dbReference type="ARBA" id="ARBA00023002"/>
    </source>
</evidence>
<comment type="caution">
    <text evidence="10">The sequence shown here is derived from an EMBL/GenBank/DDBJ whole genome shotgun (WGS) entry which is preliminary data.</text>
</comment>
<dbReference type="PROSITE" id="PS51330">
    <property type="entry name" value="DHFR_2"/>
    <property type="match status" value="1"/>
</dbReference>
<dbReference type="EMBL" id="AFBQ01000033">
    <property type="protein sequence ID" value="EHY32364.1"/>
    <property type="molecule type" value="Genomic_DNA"/>
</dbReference>
<name>H3KC00_9BURK</name>
<dbReference type="GO" id="GO:0070401">
    <property type="term" value="F:NADP+ binding"/>
    <property type="evidence" value="ECO:0007669"/>
    <property type="project" value="UniProtKB-ARBA"/>
</dbReference>
<protein>
    <recommendedName>
        <fullName evidence="3 8">Dihydrofolate reductase</fullName>
        <ecNumber evidence="3 8">1.5.1.3</ecNumber>
    </recommendedName>
</protein>
<dbReference type="GO" id="GO:0005829">
    <property type="term" value="C:cytosol"/>
    <property type="evidence" value="ECO:0007669"/>
    <property type="project" value="TreeGrafter"/>
</dbReference>
<evidence type="ECO:0000256" key="5">
    <source>
        <dbReference type="ARBA" id="ARBA00022857"/>
    </source>
</evidence>
<evidence type="ECO:0000256" key="3">
    <source>
        <dbReference type="ARBA" id="ARBA00012856"/>
    </source>
</evidence>
<dbReference type="GO" id="GO:0046452">
    <property type="term" value="P:dihydrofolate metabolic process"/>
    <property type="evidence" value="ECO:0007669"/>
    <property type="project" value="TreeGrafter"/>
</dbReference>
<keyword evidence="11" id="KW-1185">Reference proteome</keyword>
<evidence type="ECO:0000313" key="10">
    <source>
        <dbReference type="EMBL" id="EHY32364.1"/>
    </source>
</evidence>
<comment type="catalytic activity">
    <reaction evidence="8">
        <text>(6S)-5,6,7,8-tetrahydrofolate + NADP(+) = 7,8-dihydrofolate + NADPH + H(+)</text>
        <dbReference type="Rhea" id="RHEA:15009"/>
        <dbReference type="ChEBI" id="CHEBI:15378"/>
        <dbReference type="ChEBI" id="CHEBI:57451"/>
        <dbReference type="ChEBI" id="CHEBI:57453"/>
        <dbReference type="ChEBI" id="CHEBI:57783"/>
        <dbReference type="ChEBI" id="CHEBI:58349"/>
        <dbReference type="EC" id="1.5.1.3"/>
    </reaction>
</comment>